<dbReference type="AlphaFoldDB" id="A0A5N6QTP1"/>
<dbReference type="PANTHER" id="PTHR33346">
    <property type="entry name" value="DEHYDRIN XERO 2-RELATED"/>
    <property type="match status" value="1"/>
</dbReference>
<dbReference type="GO" id="GO:0009737">
    <property type="term" value="P:response to abscisic acid"/>
    <property type="evidence" value="ECO:0007669"/>
    <property type="project" value="TreeGrafter"/>
</dbReference>
<feature type="region of interest" description="Disordered" evidence="2">
    <location>
        <begin position="45"/>
        <end position="95"/>
    </location>
</feature>
<dbReference type="InterPro" id="IPR000167">
    <property type="entry name" value="Dehydrin"/>
</dbReference>
<dbReference type="Proteomes" id="UP000327013">
    <property type="component" value="Chromosome 2"/>
</dbReference>
<accession>A0A5N6QTP1</accession>
<evidence type="ECO:0000313" key="4">
    <source>
        <dbReference type="Proteomes" id="UP000327013"/>
    </source>
</evidence>
<dbReference type="OrthoDB" id="1166395at2759"/>
<dbReference type="PANTHER" id="PTHR33346:SF42">
    <property type="entry name" value="DEHYDRIN XERO 1"/>
    <property type="match status" value="1"/>
</dbReference>
<gene>
    <name evidence="3" type="ORF">FH972_006910</name>
</gene>
<evidence type="ECO:0000256" key="2">
    <source>
        <dbReference type="SAM" id="MobiDB-lite"/>
    </source>
</evidence>
<dbReference type="GO" id="GO:0009631">
    <property type="term" value="P:cold acclimation"/>
    <property type="evidence" value="ECO:0007669"/>
    <property type="project" value="TreeGrafter"/>
</dbReference>
<name>A0A5N6QTP1_9ROSI</name>
<evidence type="ECO:0008006" key="5">
    <source>
        <dbReference type="Google" id="ProtNLM"/>
    </source>
</evidence>
<evidence type="ECO:0000256" key="1">
    <source>
        <dbReference type="ARBA" id="ARBA00008403"/>
    </source>
</evidence>
<dbReference type="GO" id="GO:0005829">
    <property type="term" value="C:cytosol"/>
    <property type="evidence" value="ECO:0007669"/>
    <property type="project" value="TreeGrafter"/>
</dbReference>
<dbReference type="GO" id="GO:0009414">
    <property type="term" value="P:response to water deprivation"/>
    <property type="evidence" value="ECO:0007669"/>
    <property type="project" value="TreeGrafter"/>
</dbReference>
<protein>
    <recommendedName>
        <fullName evidence="5">Dehydrin</fullName>
    </recommendedName>
</protein>
<proteinExistence type="inferred from homology"/>
<keyword evidence="4" id="KW-1185">Reference proteome</keyword>
<dbReference type="EMBL" id="CM017322">
    <property type="protein sequence ID" value="KAE8010545.1"/>
    <property type="molecule type" value="Genomic_DNA"/>
</dbReference>
<sequence length="149" mass="16408">MAHYQNQHAASQVDEYGNPIRTDQYAHPIHTEDYGMPNRTDEFGNPIHHTGTAGSYGSAGYDTTTLQGMHHDVTGTGAHGSEDDGLGGRRKKKGLTEKIKKKIPGVGHKDYRSNTSATTTHIGYNEGQLHHQEKKGVMEKVKEKLPGHH</sequence>
<evidence type="ECO:0000313" key="3">
    <source>
        <dbReference type="EMBL" id="KAE8010545.1"/>
    </source>
</evidence>
<reference evidence="3 4" key="1">
    <citation type="submission" date="2019-06" db="EMBL/GenBank/DDBJ databases">
        <title>A chromosomal-level reference genome of Carpinus fangiana (Coryloideae, Betulaceae).</title>
        <authorList>
            <person name="Yang X."/>
            <person name="Wang Z."/>
            <person name="Zhang L."/>
            <person name="Hao G."/>
            <person name="Liu J."/>
            <person name="Yang Y."/>
        </authorList>
    </citation>
    <scope>NUCLEOTIDE SEQUENCE [LARGE SCALE GENOMIC DNA]</scope>
    <source>
        <strain evidence="3">Cfa_2016G</strain>
        <tissue evidence="3">Leaf</tissue>
    </source>
</reference>
<dbReference type="Pfam" id="PF00257">
    <property type="entry name" value="Dehydrin"/>
    <property type="match status" value="1"/>
</dbReference>
<comment type="similarity">
    <text evidence="1">Belongs to the plant dehydrin family.</text>
</comment>
<organism evidence="3 4">
    <name type="scientific">Carpinus fangiana</name>
    <dbReference type="NCBI Taxonomy" id="176857"/>
    <lineage>
        <taxon>Eukaryota</taxon>
        <taxon>Viridiplantae</taxon>
        <taxon>Streptophyta</taxon>
        <taxon>Embryophyta</taxon>
        <taxon>Tracheophyta</taxon>
        <taxon>Spermatophyta</taxon>
        <taxon>Magnoliopsida</taxon>
        <taxon>eudicotyledons</taxon>
        <taxon>Gunneridae</taxon>
        <taxon>Pentapetalae</taxon>
        <taxon>rosids</taxon>
        <taxon>fabids</taxon>
        <taxon>Fagales</taxon>
        <taxon>Betulaceae</taxon>
        <taxon>Carpinus</taxon>
    </lineage>
</organism>